<sequence length="125" mass="13106">MAQSTEPSDGIAEAVRELRVAEVVAFGGVGIAGQVLPPTEAYHVLEVALPSKVDEVRSQISWLLANGSAAGKVYAATLLNRFDPAAARAAWESLTGESAEFTTCTGCLMDRTTLGEYAAAQLDHP</sequence>
<dbReference type="AlphaFoldDB" id="A0A495JJX7"/>
<dbReference type="OrthoDB" id="3637000at2"/>
<accession>A0A495JJX7</accession>
<reference evidence="1 2" key="1">
    <citation type="submission" date="2018-10" db="EMBL/GenBank/DDBJ databases">
        <title>Sequencing the genomes of 1000 actinobacteria strains.</title>
        <authorList>
            <person name="Klenk H.-P."/>
        </authorList>
    </citation>
    <scope>NUCLEOTIDE SEQUENCE [LARGE SCALE GENOMIC DNA]</scope>
    <source>
        <strain evidence="1 2">DSM 45175</strain>
    </source>
</reference>
<dbReference type="EMBL" id="RBKT01000001">
    <property type="protein sequence ID" value="RKR89121.1"/>
    <property type="molecule type" value="Genomic_DNA"/>
</dbReference>
<organism evidence="1 2">
    <name type="scientific">Micromonospora pisi</name>
    <dbReference type="NCBI Taxonomy" id="589240"/>
    <lineage>
        <taxon>Bacteria</taxon>
        <taxon>Bacillati</taxon>
        <taxon>Actinomycetota</taxon>
        <taxon>Actinomycetes</taxon>
        <taxon>Micromonosporales</taxon>
        <taxon>Micromonosporaceae</taxon>
        <taxon>Micromonospora</taxon>
    </lineage>
</organism>
<keyword evidence="2" id="KW-1185">Reference proteome</keyword>
<evidence type="ECO:0000313" key="2">
    <source>
        <dbReference type="Proteomes" id="UP000277671"/>
    </source>
</evidence>
<evidence type="ECO:0000313" key="1">
    <source>
        <dbReference type="EMBL" id="RKR89121.1"/>
    </source>
</evidence>
<comment type="caution">
    <text evidence="1">The sequence shown here is derived from an EMBL/GenBank/DDBJ whole genome shotgun (WGS) entry which is preliminary data.</text>
</comment>
<dbReference type="RefSeq" id="WP_121157625.1">
    <property type="nucleotide sequence ID" value="NZ_RBKT01000001.1"/>
</dbReference>
<gene>
    <name evidence="1" type="ORF">BDK92_3458</name>
</gene>
<proteinExistence type="predicted"/>
<name>A0A495JJX7_9ACTN</name>
<dbReference type="Proteomes" id="UP000277671">
    <property type="component" value="Unassembled WGS sequence"/>
</dbReference>
<protein>
    <submittedName>
        <fullName evidence="1">Uncharacterized protein</fullName>
    </submittedName>
</protein>